<feature type="compositionally biased region" description="Basic and acidic residues" evidence="6">
    <location>
        <begin position="129"/>
        <end position="145"/>
    </location>
</feature>
<name>A0ABP0RQ86_9DINO</name>
<sequence length="700" mass="78973">MSSRTSLTLLNKEALEESQTRLFARIAELLQHHQDRIEKKFESLDSKAGDLSPGFRLIDTRTSLQPIPPAGDDCPEQKRSPIHKETKDETALARPMRVSLGFMPNEYQSEVSQMSGYSPASSTSMSGIERGDRPKKVASRNRDLEIMQGQMRMAALRRQSTRISGRSRKGPGGPGGPGGGLGISQEMEDRRRSTQVTQRSTERSNGPSAEEETKPEGERRKSVREEAPVVANRRKSVKRTVFAHAHDESEAMRDYARQLHQMKTPDVAITEGSQGVGDTLRQRIRGIVSSVFFEALAGCIILSNAVVIGLEVEYMAINREYRSPVWFQTLHLLYAVVFALELGLRVCAFGSDLYNDGDLFRWTCLDFIIVVSSFIDVALAWSIQESKEDATGSSSSGLSAIRIMRVIRISRLIRVTRIAKLMMWLKALRTLIHSIIVTLKSLVWALVLLVLLWYVFAIILSQAAIERLVLLQDIPKDQWIPGDVALEFWWGSLGDSVSTLFMSITGGISWQIAENPLFALSGAWKVVFFAYISFTTFAVLNVMTGVFCQSAIESAARDHDMAMQNVMQDNRAFMRKFSHLFHMLDQDDTGFITLVELEERMEDPDVKTYFEALELSIDDVWTFFRLLDGDSGQEIDMDEFLYGCMRLRGEAKALDLAKLMHSHAWLAKQQVDFMMFCEEKFVQIQGFLADGVLEAWHLQS</sequence>
<feature type="compositionally biased region" description="Gly residues" evidence="6">
    <location>
        <begin position="170"/>
        <end position="182"/>
    </location>
</feature>
<evidence type="ECO:0000256" key="5">
    <source>
        <dbReference type="ARBA" id="ARBA00023136"/>
    </source>
</evidence>
<dbReference type="InterPro" id="IPR011992">
    <property type="entry name" value="EF-hand-dom_pair"/>
</dbReference>
<dbReference type="Pfam" id="PF00520">
    <property type="entry name" value="Ion_trans"/>
    <property type="match status" value="1"/>
</dbReference>
<keyword evidence="5 7" id="KW-0472">Membrane</keyword>
<dbReference type="PANTHER" id="PTHR10037">
    <property type="entry name" value="VOLTAGE-GATED CATION CHANNEL CALCIUM AND SODIUM"/>
    <property type="match status" value="1"/>
</dbReference>
<keyword evidence="10" id="KW-1185">Reference proteome</keyword>
<feature type="transmembrane region" description="Helical" evidence="7">
    <location>
        <begin position="528"/>
        <end position="548"/>
    </location>
</feature>
<feature type="transmembrane region" description="Helical" evidence="7">
    <location>
        <begin position="332"/>
        <end position="354"/>
    </location>
</feature>
<dbReference type="InterPro" id="IPR043203">
    <property type="entry name" value="VGCC_Ca_Na"/>
</dbReference>
<reference evidence="9 10" key="1">
    <citation type="submission" date="2024-02" db="EMBL/GenBank/DDBJ databases">
        <authorList>
            <person name="Chen Y."/>
            <person name="Shah S."/>
            <person name="Dougan E. K."/>
            <person name="Thang M."/>
            <person name="Chan C."/>
        </authorList>
    </citation>
    <scope>NUCLEOTIDE SEQUENCE [LARGE SCALE GENOMIC DNA]</scope>
</reference>
<dbReference type="PROSITE" id="PS00018">
    <property type="entry name" value="EF_HAND_1"/>
    <property type="match status" value="2"/>
</dbReference>
<proteinExistence type="predicted"/>
<dbReference type="Proteomes" id="UP001642484">
    <property type="component" value="Unassembled WGS sequence"/>
</dbReference>
<evidence type="ECO:0000259" key="8">
    <source>
        <dbReference type="PROSITE" id="PS50222"/>
    </source>
</evidence>
<dbReference type="InterPro" id="IPR027359">
    <property type="entry name" value="Volt_channel_dom_sf"/>
</dbReference>
<feature type="region of interest" description="Disordered" evidence="6">
    <location>
        <begin position="111"/>
        <end position="232"/>
    </location>
</feature>
<feature type="domain" description="EF-hand" evidence="8">
    <location>
        <begin position="615"/>
        <end position="650"/>
    </location>
</feature>
<comment type="subcellular location">
    <subcellularLocation>
        <location evidence="1">Membrane</location>
        <topology evidence="1">Multi-pass membrane protein</topology>
    </subcellularLocation>
</comment>
<evidence type="ECO:0000256" key="7">
    <source>
        <dbReference type="SAM" id="Phobius"/>
    </source>
</evidence>
<evidence type="ECO:0000256" key="2">
    <source>
        <dbReference type="ARBA" id="ARBA00022692"/>
    </source>
</evidence>
<dbReference type="InterPro" id="IPR002048">
    <property type="entry name" value="EF_hand_dom"/>
</dbReference>
<evidence type="ECO:0000313" key="10">
    <source>
        <dbReference type="Proteomes" id="UP001642484"/>
    </source>
</evidence>
<dbReference type="PANTHER" id="PTHR10037:SF62">
    <property type="entry name" value="SODIUM CHANNEL PROTEIN 60E"/>
    <property type="match status" value="1"/>
</dbReference>
<dbReference type="InterPro" id="IPR018247">
    <property type="entry name" value="EF_Hand_1_Ca_BS"/>
</dbReference>
<feature type="compositionally biased region" description="Polar residues" evidence="6">
    <location>
        <begin position="111"/>
        <end position="126"/>
    </location>
</feature>
<dbReference type="SUPFAM" id="SSF81324">
    <property type="entry name" value="Voltage-gated potassium channels"/>
    <property type="match status" value="1"/>
</dbReference>
<dbReference type="EMBL" id="CAXAMN010026417">
    <property type="protein sequence ID" value="CAK9102796.1"/>
    <property type="molecule type" value="Genomic_DNA"/>
</dbReference>
<protein>
    <recommendedName>
        <fullName evidence="8">EF-hand domain-containing protein</fullName>
    </recommendedName>
</protein>
<dbReference type="SUPFAM" id="SSF47473">
    <property type="entry name" value="EF-hand"/>
    <property type="match status" value="1"/>
</dbReference>
<organism evidence="9 10">
    <name type="scientific">Durusdinium trenchii</name>
    <dbReference type="NCBI Taxonomy" id="1381693"/>
    <lineage>
        <taxon>Eukaryota</taxon>
        <taxon>Sar</taxon>
        <taxon>Alveolata</taxon>
        <taxon>Dinophyceae</taxon>
        <taxon>Suessiales</taxon>
        <taxon>Symbiodiniaceae</taxon>
        <taxon>Durusdinium</taxon>
    </lineage>
</organism>
<feature type="domain" description="EF-hand" evidence="8">
    <location>
        <begin position="572"/>
        <end position="607"/>
    </location>
</feature>
<evidence type="ECO:0000313" key="9">
    <source>
        <dbReference type="EMBL" id="CAK9102796.1"/>
    </source>
</evidence>
<keyword evidence="4 7" id="KW-1133">Transmembrane helix</keyword>
<comment type="caution">
    <text evidence="9">The sequence shown here is derived from an EMBL/GenBank/DDBJ whole genome shotgun (WGS) entry which is preliminary data.</text>
</comment>
<dbReference type="PROSITE" id="PS50222">
    <property type="entry name" value="EF_HAND_2"/>
    <property type="match status" value="2"/>
</dbReference>
<evidence type="ECO:0000256" key="1">
    <source>
        <dbReference type="ARBA" id="ARBA00004141"/>
    </source>
</evidence>
<feature type="transmembrane region" description="Helical" evidence="7">
    <location>
        <begin position="442"/>
        <end position="465"/>
    </location>
</feature>
<feature type="compositionally biased region" description="Basic and acidic residues" evidence="6">
    <location>
        <begin position="211"/>
        <end position="227"/>
    </location>
</feature>
<evidence type="ECO:0000256" key="4">
    <source>
        <dbReference type="ARBA" id="ARBA00022989"/>
    </source>
</evidence>
<accession>A0ABP0RQ86</accession>
<dbReference type="InterPro" id="IPR005821">
    <property type="entry name" value="Ion_trans_dom"/>
</dbReference>
<feature type="transmembrane region" description="Helical" evidence="7">
    <location>
        <begin position="360"/>
        <end position="381"/>
    </location>
</feature>
<dbReference type="Gene3D" id="1.10.238.10">
    <property type="entry name" value="EF-hand"/>
    <property type="match status" value="1"/>
</dbReference>
<feature type="transmembrane region" description="Helical" evidence="7">
    <location>
        <begin position="291"/>
        <end position="312"/>
    </location>
</feature>
<keyword evidence="2 7" id="KW-0812">Transmembrane</keyword>
<gene>
    <name evidence="9" type="ORF">CCMP2556_LOCUS48349</name>
</gene>
<evidence type="ECO:0000256" key="3">
    <source>
        <dbReference type="ARBA" id="ARBA00022837"/>
    </source>
</evidence>
<keyword evidence="3" id="KW-0106">Calcium</keyword>
<evidence type="ECO:0000256" key="6">
    <source>
        <dbReference type="SAM" id="MobiDB-lite"/>
    </source>
</evidence>
<dbReference type="Gene3D" id="1.20.120.350">
    <property type="entry name" value="Voltage-gated potassium channels. Chain C"/>
    <property type="match status" value="1"/>
</dbReference>
<dbReference type="Gene3D" id="1.10.287.70">
    <property type="match status" value="1"/>
</dbReference>